<dbReference type="PANTHER" id="PTHR43537">
    <property type="entry name" value="TRANSCRIPTIONAL REGULATOR, GNTR FAMILY"/>
    <property type="match status" value="1"/>
</dbReference>
<dbReference type="PANTHER" id="PTHR43537:SF24">
    <property type="entry name" value="GLUCONATE OPERON TRANSCRIPTIONAL REPRESSOR"/>
    <property type="match status" value="1"/>
</dbReference>
<dbReference type="InterPro" id="IPR000524">
    <property type="entry name" value="Tscrpt_reg_HTH_GntR"/>
</dbReference>
<evidence type="ECO:0000256" key="3">
    <source>
        <dbReference type="ARBA" id="ARBA00023163"/>
    </source>
</evidence>
<reference evidence="5 6" key="1">
    <citation type="submission" date="2018-07" db="EMBL/GenBank/DDBJ databases">
        <title>Genomic Encyclopedia of Type Strains, Phase IV (KMG-IV): sequencing the most valuable type-strain genomes for metagenomic binning, comparative biology and taxonomic classification.</title>
        <authorList>
            <person name="Goeker M."/>
        </authorList>
    </citation>
    <scope>NUCLEOTIDE SEQUENCE [LARGE SCALE GENOMIC DNA]</scope>
    <source>
        <strain evidence="5 6">DSM 21634</strain>
    </source>
</reference>
<dbReference type="Gene3D" id="1.20.120.530">
    <property type="entry name" value="GntR ligand-binding domain-like"/>
    <property type="match status" value="1"/>
</dbReference>
<dbReference type="InterPro" id="IPR008920">
    <property type="entry name" value="TF_FadR/GntR_C"/>
</dbReference>
<dbReference type="EMBL" id="QPJK01000006">
    <property type="protein sequence ID" value="RCW69180.1"/>
    <property type="molecule type" value="Genomic_DNA"/>
</dbReference>
<dbReference type="SMART" id="SM00895">
    <property type="entry name" value="FCD"/>
    <property type="match status" value="1"/>
</dbReference>
<dbReference type="Gene3D" id="1.10.10.10">
    <property type="entry name" value="Winged helix-like DNA-binding domain superfamily/Winged helix DNA-binding domain"/>
    <property type="match status" value="1"/>
</dbReference>
<dbReference type="Pfam" id="PF07729">
    <property type="entry name" value="FCD"/>
    <property type="match status" value="1"/>
</dbReference>
<protein>
    <submittedName>
        <fullName evidence="5">GntR family transcriptional regulator</fullName>
    </submittedName>
</protein>
<dbReference type="OrthoDB" id="7003764at2"/>
<sequence length="234" mass="25948">MLMQRSSSFESTHSTAQEEAYQHIRHAIRMGLQRPGARLVPEEIASALGMSRMPVREALNRLAAEGLIVMRPNRGAVVRDLTEKEVREVFEMRAVLEGLAAAMAARRVSADDIHDLEQILARMQRSAANTSDWITVHRQFHERLCAVSDAPRLMHQISALHSVIEPLMRIWMEARPSVDYVQDVHREILAALKLGDAEGVEALVRAHILRTIAGITAPRSANTAHPANPATPAA</sequence>
<evidence type="ECO:0000256" key="1">
    <source>
        <dbReference type="ARBA" id="ARBA00023015"/>
    </source>
</evidence>
<dbReference type="InterPro" id="IPR036388">
    <property type="entry name" value="WH-like_DNA-bd_sf"/>
</dbReference>
<gene>
    <name evidence="5" type="ORF">DES41_10651</name>
</gene>
<evidence type="ECO:0000259" key="4">
    <source>
        <dbReference type="PROSITE" id="PS50949"/>
    </source>
</evidence>
<feature type="domain" description="HTH gntR-type" evidence="4">
    <location>
        <begin position="14"/>
        <end position="81"/>
    </location>
</feature>
<dbReference type="InterPro" id="IPR036390">
    <property type="entry name" value="WH_DNA-bd_sf"/>
</dbReference>
<dbReference type="AlphaFoldDB" id="A0A368XMI4"/>
<dbReference type="Proteomes" id="UP000252884">
    <property type="component" value="Unassembled WGS sequence"/>
</dbReference>
<dbReference type="PRINTS" id="PR00035">
    <property type="entry name" value="HTHGNTR"/>
</dbReference>
<dbReference type="InterPro" id="IPR011711">
    <property type="entry name" value="GntR_C"/>
</dbReference>
<dbReference type="CDD" id="cd07377">
    <property type="entry name" value="WHTH_GntR"/>
    <property type="match status" value="1"/>
</dbReference>
<organism evidence="5 6">
    <name type="scientific">Pseudorhodoferax soli</name>
    <dbReference type="NCBI Taxonomy" id="545864"/>
    <lineage>
        <taxon>Bacteria</taxon>
        <taxon>Pseudomonadati</taxon>
        <taxon>Pseudomonadota</taxon>
        <taxon>Betaproteobacteria</taxon>
        <taxon>Burkholderiales</taxon>
        <taxon>Comamonadaceae</taxon>
    </lineage>
</organism>
<dbReference type="SMART" id="SM00345">
    <property type="entry name" value="HTH_GNTR"/>
    <property type="match status" value="1"/>
</dbReference>
<dbReference type="SUPFAM" id="SSF48008">
    <property type="entry name" value="GntR ligand-binding domain-like"/>
    <property type="match status" value="1"/>
</dbReference>
<evidence type="ECO:0000256" key="2">
    <source>
        <dbReference type="ARBA" id="ARBA00023125"/>
    </source>
</evidence>
<keyword evidence="3" id="KW-0804">Transcription</keyword>
<keyword evidence="2" id="KW-0238">DNA-binding</keyword>
<name>A0A368XMI4_9BURK</name>
<dbReference type="SUPFAM" id="SSF46785">
    <property type="entry name" value="Winged helix' DNA-binding domain"/>
    <property type="match status" value="1"/>
</dbReference>
<keyword evidence="1" id="KW-0805">Transcription regulation</keyword>
<evidence type="ECO:0000313" key="5">
    <source>
        <dbReference type="EMBL" id="RCW69180.1"/>
    </source>
</evidence>
<dbReference type="Pfam" id="PF00392">
    <property type="entry name" value="GntR"/>
    <property type="match status" value="1"/>
</dbReference>
<comment type="caution">
    <text evidence="5">The sequence shown here is derived from an EMBL/GenBank/DDBJ whole genome shotgun (WGS) entry which is preliminary data.</text>
</comment>
<proteinExistence type="predicted"/>
<dbReference type="PROSITE" id="PS50949">
    <property type="entry name" value="HTH_GNTR"/>
    <property type="match status" value="1"/>
</dbReference>
<keyword evidence="6" id="KW-1185">Reference proteome</keyword>
<evidence type="ECO:0000313" key="6">
    <source>
        <dbReference type="Proteomes" id="UP000252884"/>
    </source>
</evidence>
<accession>A0A368XMI4</accession>
<dbReference type="GO" id="GO:0003700">
    <property type="term" value="F:DNA-binding transcription factor activity"/>
    <property type="evidence" value="ECO:0007669"/>
    <property type="project" value="InterPro"/>
</dbReference>
<dbReference type="GO" id="GO:0003677">
    <property type="term" value="F:DNA binding"/>
    <property type="evidence" value="ECO:0007669"/>
    <property type="project" value="UniProtKB-KW"/>
</dbReference>